<dbReference type="RefSeq" id="WP_282546212.1">
    <property type="nucleotide sequence ID" value="NZ_JASCIQ010000044.1"/>
</dbReference>
<dbReference type="InterPro" id="IPR050336">
    <property type="entry name" value="Chromosome_partition/occlusion"/>
</dbReference>
<dbReference type="NCBIfam" id="TIGR00180">
    <property type="entry name" value="parB_part"/>
    <property type="match status" value="1"/>
</dbReference>
<evidence type="ECO:0000256" key="1">
    <source>
        <dbReference type="ARBA" id="ARBA00006295"/>
    </source>
</evidence>
<dbReference type="InterPro" id="IPR041468">
    <property type="entry name" value="HTH_ParB/Spo0J"/>
</dbReference>
<evidence type="ECO:0000259" key="4">
    <source>
        <dbReference type="SMART" id="SM00470"/>
    </source>
</evidence>
<dbReference type="SMART" id="SM00470">
    <property type="entry name" value="ParB"/>
    <property type="match status" value="1"/>
</dbReference>
<dbReference type="InterPro" id="IPR004437">
    <property type="entry name" value="ParB/RepB/Spo0J"/>
</dbReference>
<dbReference type="InterPro" id="IPR036086">
    <property type="entry name" value="ParB/Sulfiredoxin_sf"/>
</dbReference>
<dbReference type="SUPFAM" id="SSF109709">
    <property type="entry name" value="KorB DNA-binding domain-like"/>
    <property type="match status" value="1"/>
</dbReference>
<sequence>MSSSRDEYDDFFGDSEPEAGPSPDDTRAEGRLLRVPLKRLAPNTVNPRRNFGTQEALEDLGRSLKRRQQQPITVVSKGKYLKLWDHTDQIGDVDFVIVSGERRYRGALAGSLSSLEAVVNDAIATSRKSFLDAVMTENFDRENFDPIEEAYAVQAMVDEFGSNRAVAEHFGRADGWVTQRVCLTYLSPELQQQVRARTLSLELARSLGQKAKKHGWDSDEQKLWLQQQRELLDEERKAKKEERRQQKAADRAKAPDTKVSADRPSFTAVKPPSESQAPVPGETNPAGEGAQPATADAPADREQLPDLVVPQAVRWGDVELVHRTLRQWMTDENYQSLRKRMLAEGS</sequence>
<comment type="similarity">
    <text evidence="1">Belongs to the ParB family.</text>
</comment>
<feature type="region of interest" description="Disordered" evidence="3">
    <location>
        <begin position="236"/>
        <end position="305"/>
    </location>
</feature>
<dbReference type="PANTHER" id="PTHR33375:SF1">
    <property type="entry name" value="CHROMOSOME-PARTITIONING PROTEIN PARB-RELATED"/>
    <property type="match status" value="1"/>
</dbReference>
<dbReference type="EMBL" id="JASCIQ010000044">
    <property type="protein sequence ID" value="MDI3408302.1"/>
    <property type="molecule type" value="Genomic_DNA"/>
</dbReference>
<dbReference type="Gene3D" id="3.90.1530.30">
    <property type="match status" value="1"/>
</dbReference>
<feature type="compositionally biased region" description="Basic and acidic residues" evidence="3">
    <location>
        <begin position="236"/>
        <end position="261"/>
    </location>
</feature>
<dbReference type="Gene3D" id="1.10.10.2830">
    <property type="match status" value="1"/>
</dbReference>
<dbReference type="Pfam" id="PF02195">
    <property type="entry name" value="ParB_N"/>
    <property type="match status" value="1"/>
</dbReference>
<accession>A0ABT6SJC6</accession>
<dbReference type="SUPFAM" id="SSF110849">
    <property type="entry name" value="ParB/Sulfiredoxin"/>
    <property type="match status" value="1"/>
</dbReference>
<keyword evidence="6" id="KW-1185">Reference proteome</keyword>
<dbReference type="InterPro" id="IPR003115">
    <property type="entry name" value="ParB_N"/>
</dbReference>
<dbReference type="PANTHER" id="PTHR33375">
    <property type="entry name" value="CHROMOSOME-PARTITIONING PROTEIN PARB-RELATED"/>
    <property type="match status" value="1"/>
</dbReference>
<evidence type="ECO:0000256" key="3">
    <source>
        <dbReference type="SAM" id="MobiDB-lite"/>
    </source>
</evidence>
<evidence type="ECO:0000313" key="5">
    <source>
        <dbReference type="EMBL" id="MDI3408302.1"/>
    </source>
</evidence>
<gene>
    <name evidence="5" type="ORF">QIS96_31350</name>
</gene>
<evidence type="ECO:0000256" key="2">
    <source>
        <dbReference type="ARBA" id="ARBA00022829"/>
    </source>
</evidence>
<comment type="caution">
    <text evidence="5">The sequence shown here is derived from an EMBL/GenBank/DDBJ whole genome shotgun (WGS) entry which is preliminary data.</text>
</comment>
<organism evidence="5 6">
    <name type="scientific">Streptomyces cavernicola</name>
    <dbReference type="NCBI Taxonomy" id="3043613"/>
    <lineage>
        <taxon>Bacteria</taxon>
        <taxon>Bacillati</taxon>
        <taxon>Actinomycetota</taxon>
        <taxon>Actinomycetes</taxon>
        <taxon>Kitasatosporales</taxon>
        <taxon>Streptomycetaceae</taxon>
        <taxon>Streptomyces</taxon>
    </lineage>
</organism>
<dbReference type="Pfam" id="PF17762">
    <property type="entry name" value="HTH_ParB"/>
    <property type="match status" value="1"/>
</dbReference>
<keyword evidence="2" id="KW-0159">Chromosome partition</keyword>
<feature type="region of interest" description="Disordered" evidence="3">
    <location>
        <begin position="1"/>
        <end position="31"/>
    </location>
</feature>
<proteinExistence type="inferred from homology"/>
<dbReference type="Proteomes" id="UP001223978">
    <property type="component" value="Unassembled WGS sequence"/>
</dbReference>
<feature type="compositionally biased region" description="Acidic residues" evidence="3">
    <location>
        <begin position="7"/>
        <end position="17"/>
    </location>
</feature>
<name>A0ABT6SJC6_9ACTN</name>
<feature type="domain" description="ParB-like N-terminal" evidence="4">
    <location>
        <begin position="33"/>
        <end position="138"/>
    </location>
</feature>
<evidence type="ECO:0000313" key="6">
    <source>
        <dbReference type="Proteomes" id="UP001223978"/>
    </source>
</evidence>
<protein>
    <submittedName>
        <fullName evidence="5">ParB/RepB/Spo0J family partition protein</fullName>
    </submittedName>
</protein>
<reference evidence="5 6" key="1">
    <citation type="submission" date="2023-05" db="EMBL/GenBank/DDBJ databases">
        <title>Draft genome sequence of Streptomyces sp. B-S-A6 isolated from a cave soil in Thailand.</title>
        <authorList>
            <person name="Chamroensaksri N."/>
            <person name="Muangham S."/>
        </authorList>
    </citation>
    <scope>NUCLEOTIDE SEQUENCE [LARGE SCALE GENOMIC DNA]</scope>
    <source>
        <strain evidence="5 6">B-S-A6</strain>
    </source>
</reference>